<name>Q2QWJ4_ORYSJ</name>
<reference evidence="1" key="2">
    <citation type="submission" date="2005-04" db="EMBL/GenBank/DDBJ databases">
        <authorList>
            <person name="Buell C.R."/>
            <person name="Wing R.A."/>
            <person name="McCombie W.A."/>
            <person name="Ouyang S."/>
        </authorList>
    </citation>
    <scope>NUCLEOTIDE SEQUENCE</scope>
</reference>
<gene>
    <name evidence="1" type="ordered locus">LOC_Os12g09140</name>
</gene>
<dbReference type="EMBL" id="DP000011">
    <property type="protein sequence ID" value="ABA96064.1"/>
    <property type="molecule type" value="Genomic_DNA"/>
</dbReference>
<reference evidence="1" key="3">
    <citation type="submission" date="2006-01" db="EMBL/GenBank/DDBJ databases">
        <authorList>
            <person name="Buell R."/>
        </authorList>
    </citation>
    <scope>NUCLEOTIDE SEQUENCE</scope>
</reference>
<protein>
    <submittedName>
        <fullName evidence="1">Uncharacterized protein</fullName>
    </submittedName>
</protein>
<reference evidence="1" key="1">
    <citation type="journal article" date="2005" name="BMC Biol.">
        <title>The sequence of rice chromosomes 11 and 12, rich in disease resistance genes and recent gene duplications.</title>
        <authorList>
            <consortium name="The rice chromosomes 11 and 12 sequencing consortia"/>
        </authorList>
    </citation>
    <scope>NUCLEOTIDE SEQUENCE [LARGE SCALE GENOMIC DNA]</scope>
</reference>
<accession>Q2QWJ4</accession>
<sequence>MEEAVPGVQISASPASWRPDPAASAVGGGVANMIFCHSAWDVFIYIMTKPEIDPTNILPISLEDLDEEQPREIEQHLKATQEALLAGCFIKTRQGIVRKPGSTPKVTVNEFSYDRFDIYFCCKY</sequence>
<dbReference type="AlphaFoldDB" id="Q2QWJ4"/>
<proteinExistence type="predicted"/>
<evidence type="ECO:0000313" key="1">
    <source>
        <dbReference type="EMBL" id="ABA96064.1"/>
    </source>
</evidence>
<organism evidence="1">
    <name type="scientific">Oryza sativa subsp. japonica</name>
    <name type="common">Rice</name>
    <dbReference type="NCBI Taxonomy" id="39947"/>
    <lineage>
        <taxon>Eukaryota</taxon>
        <taxon>Viridiplantae</taxon>
        <taxon>Streptophyta</taxon>
        <taxon>Embryophyta</taxon>
        <taxon>Tracheophyta</taxon>
        <taxon>Spermatophyta</taxon>
        <taxon>Magnoliopsida</taxon>
        <taxon>Liliopsida</taxon>
        <taxon>Poales</taxon>
        <taxon>Poaceae</taxon>
        <taxon>BOP clade</taxon>
        <taxon>Oryzoideae</taxon>
        <taxon>Oryzeae</taxon>
        <taxon>Oryzinae</taxon>
        <taxon>Oryza</taxon>
        <taxon>Oryza sativa</taxon>
    </lineage>
</organism>